<organism evidence="12 13">
    <name type="scientific">Daucus carota subsp. sativus</name>
    <name type="common">Carrot</name>
    <dbReference type="NCBI Taxonomy" id="79200"/>
    <lineage>
        <taxon>Eukaryota</taxon>
        <taxon>Viridiplantae</taxon>
        <taxon>Streptophyta</taxon>
        <taxon>Embryophyta</taxon>
        <taxon>Tracheophyta</taxon>
        <taxon>Spermatophyta</taxon>
        <taxon>Magnoliopsida</taxon>
        <taxon>eudicotyledons</taxon>
        <taxon>Gunneridae</taxon>
        <taxon>Pentapetalae</taxon>
        <taxon>asterids</taxon>
        <taxon>campanulids</taxon>
        <taxon>Apiales</taxon>
        <taxon>Apiaceae</taxon>
        <taxon>Apioideae</taxon>
        <taxon>Scandiceae</taxon>
        <taxon>Daucinae</taxon>
        <taxon>Daucus</taxon>
        <taxon>Daucus sect. Daucus</taxon>
    </lineage>
</organism>
<dbReference type="AlphaFoldDB" id="A0AAF0XZT9"/>
<dbReference type="PANTHER" id="PTHR10015">
    <property type="entry name" value="HEAT SHOCK TRANSCRIPTION FACTOR"/>
    <property type="match status" value="1"/>
</dbReference>
<evidence type="ECO:0000256" key="6">
    <source>
        <dbReference type="ARBA" id="ARBA00023125"/>
    </source>
</evidence>
<evidence type="ECO:0000256" key="7">
    <source>
        <dbReference type="ARBA" id="ARBA00023163"/>
    </source>
</evidence>
<protein>
    <recommendedName>
        <fullName evidence="11">HSF-type DNA-binding domain-containing protein</fullName>
    </recommendedName>
</protein>
<evidence type="ECO:0000256" key="5">
    <source>
        <dbReference type="ARBA" id="ARBA00023016"/>
    </source>
</evidence>
<accession>A0AAF0XZT9</accession>
<dbReference type="SUPFAM" id="SSF46785">
    <property type="entry name" value="Winged helix' DNA-binding domain"/>
    <property type="match status" value="1"/>
</dbReference>
<dbReference type="GO" id="GO:0005634">
    <property type="term" value="C:nucleus"/>
    <property type="evidence" value="ECO:0007669"/>
    <property type="project" value="UniProtKB-SubCell"/>
</dbReference>
<gene>
    <name evidence="12" type="ORF">DCAR_0935656</name>
</gene>
<dbReference type="Proteomes" id="UP000077755">
    <property type="component" value="Chromosome 9"/>
</dbReference>
<keyword evidence="4" id="KW-0805">Transcription regulation</keyword>
<evidence type="ECO:0000256" key="4">
    <source>
        <dbReference type="ARBA" id="ARBA00023015"/>
    </source>
</evidence>
<dbReference type="InterPro" id="IPR036388">
    <property type="entry name" value="WH-like_DNA-bd_sf"/>
</dbReference>
<dbReference type="FunFam" id="1.10.10.10:FF:000037">
    <property type="entry name" value="Heat stress transcription factor B-4"/>
    <property type="match status" value="1"/>
</dbReference>
<keyword evidence="5" id="KW-0346">Stress response</keyword>
<dbReference type="InterPro" id="IPR036390">
    <property type="entry name" value="WH_DNA-bd_sf"/>
</dbReference>
<dbReference type="GO" id="GO:0006357">
    <property type="term" value="P:regulation of transcription by RNA polymerase II"/>
    <property type="evidence" value="ECO:0007669"/>
    <property type="project" value="TreeGrafter"/>
</dbReference>
<dbReference type="KEGG" id="dcr:108200707"/>
<keyword evidence="13" id="KW-1185">Reference proteome</keyword>
<dbReference type="GO" id="GO:0034605">
    <property type="term" value="P:cellular response to heat"/>
    <property type="evidence" value="ECO:0007669"/>
    <property type="project" value="TreeGrafter"/>
</dbReference>
<evidence type="ECO:0000259" key="11">
    <source>
        <dbReference type="SMART" id="SM00415"/>
    </source>
</evidence>
<dbReference type="GO" id="GO:0000978">
    <property type="term" value="F:RNA polymerase II cis-regulatory region sequence-specific DNA binding"/>
    <property type="evidence" value="ECO:0007669"/>
    <property type="project" value="TreeGrafter"/>
</dbReference>
<evidence type="ECO:0000256" key="8">
    <source>
        <dbReference type="ARBA" id="ARBA00023242"/>
    </source>
</evidence>
<reference evidence="12" key="2">
    <citation type="submission" date="2022-03" db="EMBL/GenBank/DDBJ databases">
        <title>Draft title - Genomic analysis of global carrot germplasm unveils the trajectory of domestication and the origin of high carotenoid orange carrot.</title>
        <authorList>
            <person name="Iorizzo M."/>
            <person name="Ellison S."/>
            <person name="Senalik D."/>
            <person name="Macko-Podgorni A."/>
            <person name="Grzebelus D."/>
            <person name="Bostan H."/>
            <person name="Rolling W."/>
            <person name="Curaba J."/>
            <person name="Simon P."/>
        </authorList>
    </citation>
    <scope>NUCLEOTIDE SEQUENCE</scope>
    <source>
        <tissue evidence="12">Leaf</tissue>
    </source>
</reference>
<keyword evidence="10" id="KW-0175">Coiled coil</keyword>
<comment type="subcellular location">
    <subcellularLocation>
        <location evidence="1">Nucleus</location>
    </subcellularLocation>
</comment>
<feature type="coiled-coil region" evidence="10">
    <location>
        <begin position="167"/>
        <end position="201"/>
    </location>
</feature>
<dbReference type="Pfam" id="PF00447">
    <property type="entry name" value="HSF_DNA-bind"/>
    <property type="match status" value="1"/>
</dbReference>
<proteinExistence type="inferred from homology"/>
<reference evidence="12" key="1">
    <citation type="journal article" date="2016" name="Nat. Genet.">
        <title>A high-quality carrot genome assembly provides new insights into carotenoid accumulation and asterid genome evolution.</title>
        <authorList>
            <person name="Iorizzo M."/>
            <person name="Ellison S."/>
            <person name="Senalik D."/>
            <person name="Zeng P."/>
            <person name="Satapoomin P."/>
            <person name="Huang J."/>
            <person name="Bowman M."/>
            <person name="Iovene M."/>
            <person name="Sanseverino W."/>
            <person name="Cavagnaro P."/>
            <person name="Yildiz M."/>
            <person name="Macko-Podgorni A."/>
            <person name="Moranska E."/>
            <person name="Grzebelus E."/>
            <person name="Grzebelus D."/>
            <person name="Ashrafi H."/>
            <person name="Zheng Z."/>
            <person name="Cheng S."/>
            <person name="Spooner D."/>
            <person name="Van Deynze A."/>
            <person name="Simon P."/>
        </authorList>
    </citation>
    <scope>NUCLEOTIDE SEQUENCE</scope>
    <source>
        <tissue evidence="12">Leaf</tissue>
    </source>
</reference>
<comment type="subunit">
    <text evidence="2">Homotrimer.</text>
</comment>
<evidence type="ECO:0000256" key="10">
    <source>
        <dbReference type="SAM" id="Coils"/>
    </source>
</evidence>
<feature type="domain" description="HSF-type DNA-binding" evidence="11">
    <location>
        <begin position="38"/>
        <end position="131"/>
    </location>
</feature>
<evidence type="ECO:0000256" key="1">
    <source>
        <dbReference type="ARBA" id="ARBA00004123"/>
    </source>
</evidence>
<feature type="coiled-coil region" evidence="10">
    <location>
        <begin position="273"/>
        <end position="304"/>
    </location>
</feature>
<sequence length="324" mass="37055">MDHLGLVPVQEDNGVSSCYWREASSAVPQAMEGLQGTSPPPFLSKICDIVDDPNTNHIVSWGKENNSFVVWDPDAFALQLLPKYFKHSKLSSFIRQLNTYGFRKVDPDKLEFASEWFLRGQRHLLKQVRRRKPPSNLHHPLQGPSESCVEVVRCGSEVGTDGLRFDKEVLRAELVRLAQEIQNTKAHLRAMKSRLKETEIKQQDIMAFLAKMIRNPSSMQKLAKSFKRDKLVEAVGKKRSKASGHVYGSVEVRRRFYAESGRKDFGDIKVPVIKTLSLKKQELKETYEESQQRYEGENKGLDKQFWQDLLNNCITEESGLFSVG</sequence>
<dbReference type="GO" id="GO:0003700">
    <property type="term" value="F:DNA-binding transcription factor activity"/>
    <property type="evidence" value="ECO:0007669"/>
    <property type="project" value="InterPro"/>
</dbReference>
<dbReference type="Gene3D" id="1.10.10.10">
    <property type="entry name" value="Winged helix-like DNA-binding domain superfamily/Winged helix DNA-binding domain"/>
    <property type="match status" value="1"/>
</dbReference>
<dbReference type="SMART" id="SM00415">
    <property type="entry name" value="HSF"/>
    <property type="match status" value="1"/>
</dbReference>
<dbReference type="PANTHER" id="PTHR10015:SF322">
    <property type="entry name" value="HEAT STRESS TRANSCRIPTION FACTOR A-7A"/>
    <property type="match status" value="1"/>
</dbReference>
<keyword evidence="6" id="KW-0238">DNA-binding</keyword>
<comment type="similarity">
    <text evidence="9">Belongs to the HSF family.</text>
</comment>
<dbReference type="InterPro" id="IPR000232">
    <property type="entry name" value="HSF_DNA-bd"/>
</dbReference>
<evidence type="ECO:0000313" key="12">
    <source>
        <dbReference type="EMBL" id="WOH16107.1"/>
    </source>
</evidence>
<evidence type="ECO:0000256" key="2">
    <source>
        <dbReference type="ARBA" id="ARBA00011233"/>
    </source>
</evidence>
<keyword evidence="8" id="KW-0539">Nucleus</keyword>
<evidence type="ECO:0000313" key="13">
    <source>
        <dbReference type="Proteomes" id="UP000077755"/>
    </source>
</evidence>
<name>A0AAF0XZT9_DAUCS</name>
<keyword evidence="3" id="KW-0597">Phosphoprotein</keyword>
<dbReference type="PRINTS" id="PR00056">
    <property type="entry name" value="HSFDOMAIN"/>
</dbReference>
<keyword evidence="7" id="KW-0804">Transcription</keyword>
<evidence type="ECO:0000256" key="3">
    <source>
        <dbReference type="ARBA" id="ARBA00022553"/>
    </source>
</evidence>
<dbReference type="EMBL" id="CP093351">
    <property type="protein sequence ID" value="WOH16107.1"/>
    <property type="molecule type" value="Genomic_DNA"/>
</dbReference>
<evidence type="ECO:0000256" key="9">
    <source>
        <dbReference type="RuleBase" id="RU004020"/>
    </source>
</evidence>